<evidence type="ECO:0000256" key="6">
    <source>
        <dbReference type="ARBA" id="ARBA00022692"/>
    </source>
</evidence>
<feature type="domain" description="Trimeric autotransporter adhesin YadA-like head" evidence="14">
    <location>
        <begin position="229"/>
        <end position="249"/>
    </location>
</feature>
<feature type="domain" description="Trimeric autotransporter adhesin YadA-like head" evidence="14">
    <location>
        <begin position="436"/>
        <end position="461"/>
    </location>
</feature>
<dbReference type="PANTHER" id="PTHR24637">
    <property type="entry name" value="COLLAGEN"/>
    <property type="match status" value="1"/>
</dbReference>
<feature type="domain" description="Trimeric autotransporter adhesin YadA-like head" evidence="14">
    <location>
        <begin position="491"/>
        <end position="516"/>
    </location>
</feature>
<dbReference type="InterPro" id="IPR011049">
    <property type="entry name" value="Serralysin-like_metalloprot_C"/>
</dbReference>
<feature type="domain" description="Trimeric autotransporter adhesin YadA-like head" evidence="14">
    <location>
        <begin position="2273"/>
        <end position="2299"/>
    </location>
</feature>
<feature type="domain" description="Trimeric autotransporter adhesin YadA-like stalk" evidence="15">
    <location>
        <begin position="4293"/>
        <end position="4330"/>
    </location>
</feature>
<dbReference type="Gene3D" id="6.20.50.100">
    <property type="match status" value="5"/>
</dbReference>
<dbReference type="CDD" id="cd12820">
    <property type="entry name" value="LbR_YadA-like"/>
    <property type="match status" value="4"/>
</dbReference>
<feature type="compositionally biased region" description="Basic and acidic residues" evidence="11">
    <location>
        <begin position="3164"/>
        <end position="3175"/>
    </location>
</feature>
<dbReference type="SUPFAM" id="SSF101999">
    <property type="entry name" value="Trimeric adhesin"/>
    <property type="match status" value="1"/>
</dbReference>
<feature type="domain" description="Trimeric autotransporter adhesin YadA-like stalk" evidence="15">
    <location>
        <begin position="591"/>
        <end position="627"/>
    </location>
</feature>
<evidence type="ECO:0000256" key="2">
    <source>
        <dbReference type="ARBA" id="ARBA00004442"/>
    </source>
</evidence>
<evidence type="ECO:0000256" key="1">
    <source>
        <dbReference type="ARBA" id="ARBA00004241"/>
    </source>
</evidence>
<dbReference type="InterPro" id="IPR005594">
    <property type="entry name" value="YadA_C"/>
</dbReference>
<feature type="region of interest" description="Disordered" evidence="11">
    <location>
        <begin position="2484"/>
        <end position="2506"/>
    </location>
</feature>
<evidence type="ECO:0000256" key="4">
    <source>
        <dbReference type="ARBA" id="ARBA00022448"/>
    </source>
</evidence>
<keyword evidence="8" id="KW-0653">Protein transport</keyword>
<organism evidence="17 18">
    <name type="scientific">Mannheimia haemolytica</name>
    <name type="common">Pasteurella haemolytica</name>
    <dbReference type="NCBI Taxonomy" id="75985"/>
    <lineage>
        <taxon>Bacteria</taxon>
        <taxon>Pseudomonadati</taxon>
        <taxon>Pseudomonadota</taxon>
        <taxon>Gammaproteobacteria</taxon>
        <taxon>Pasteurellales</taxon>
        <taxon>Pasteurellaceae</taxon>
        <taxon>Mannheimia</taxon>
    </lineage>
</organism>
<dbReference type="GO" id="GO:0009279">
    <property type="term" value="C:cell outer membrane"/>
    <property type="evidence" value="ECO:0007669"/>
    <property type="project" value="UniProtKB-SubCell"/>
</dbReference>
<dbReference type="Proteomes" id="UP000271188">
    <property type="component" value="Chromosome"/>
</dbReference>
<feature type="domain" description="Trimeric autotransporter adhesin YadA-like head" evidence="14">
    <location>
        <begin position="2203"/>
        <end position="2229"/>
    </location>
</feature>
<keyword evidence="10" id="KW-0998">Cell outer membrane</keyword>
<gene>
    <name evidence="17" type="ORF">NCTC10643_00221</name>
</gene>
<feature type="region of interest" description="Disordered" evidence="11">
    <location>
        <begin position="3164"/>
        <end position="3196"/>
    </location>
</feature>
<feature type="domain" description="Trimeric autotransporter adhesin YadA-like stalk" evidence="15">
    <location>
        <begin position="1261"/>
        <end position="1299"/>
    </location>
</feature>
<feature type="domain" description="Trimeric autotransporter adhesin YadA-like stalk" evidence="15">
    <location>
        <begin position="971"/>
        <end position="1007"/>
    </location>
</feature>
<evidence type="ECO:0000259" key="14">
    <source>
        <dbReference type="Pfam" id="PF05658"/>
    </source>
</evidence>
<evidence type="ECO:0000256" key="12">
    <source>
        <dbReference type="SAM" id="Phobius"/>
    </source>
</evidence>
<dbReference type="SUPFAM" id="SSF101967">
    <property type="entry name" value="Adhesin YadA, collagen-binding domain"/>
    <property type="match status" value="10"/>
</dbReference>
<dbReference type="InterPro" id="IPR045584">
    <property type="entry name" value="Pilin-like"/>
</dbReference>
<feature type="domain" description="Trimeric autotransporter adhesin YadA-like head" evidence="14">
    <location>
        <begin position="465"/>
        <end position="485"/>
    </location>
</feature>
<dbReference type="Pfam" id="PF05662">
    <property type="entry name" value="YadA_stalk"/>
    <property type="match status" value="9"/>
</dbReference>
<dbReference type="Pfam" id="PF03895">
    <property type="entry name" value="YadA_anchor"/>
    <property type="match status" value="1"/>
</dbReference>
<feature type="domain" description="Trimeric autotransporter adhesin YadA-like head" evidence="14">
    <location>
        <begin position="168"/>
        <end position="194"/>
    </location>
</feature>
<dbReference type="GO" id="GO:0015031">
    <property type="term" value="P:protein transport"/>
    <property type="evidence" value="ECO:0007669"/>
    <property type="project" value="UniProtKB-KW"/>
</dbReference>
<evidence type="ECO:0000256" key="3">
    <source>
        <dbReference type="ARBA" id="ARBA00005848"/>
    </source>
</evidence>
<feature type="domain" description="Trimeric autotransporter adhesin YadA-like head" evidence="14">
    <location>
        <begin position="365"/>
        <end position="389"/>
    </location>
</feature>
<dbReference type="Pfam" id="PF13018">
    <property type="entry name" value="ESPR"/>
    <property type="match status" value="1"/>
</dbReference>
<evidence type="ECO:0000256" key="10">
    <source>
        <dbReference type="ARBA" id="ARBA00023237"/>
    </source>
</evidence>
<dbReference type="InterPro" id="IPR008635">
    <property type="entry name" value="Coiled_stalk_dom"/>
</dbReference>
<keyword evidence="12" id="KW-1133">Transmembrane helix</keyword>
<accession>A0A448T3Z2</accession>
<keyword evidence="4" id="KW-0813">Transport</keyword>
<feature type="region of interest" description="Disordered" evidence="11">
    <location>
        <begin position="2527"/>
        <end position="2564"/>
    </location>
</feature>
<keyword evidence="6 12" id="KW-0812">Transmembrane</keyword>
<dbReference type="RefSeq" id="WP_232019675.1">
    <property type="nucleotide sequence ID" value="NZ_LR134495.1"/>
</dbReference>
<sequence length="4520" mass="460065">MNKIFKVIFNRTTQKMEVVSELARSQGKAASSTDERGTIKLAAAGILGGATLIGGMAAFMLSATPAEAAVIIDTITGTNGNIVVTTNSSVPTNSATNPYNYFNPGSLSYADRTQPQTSGVTTGVSDNSRLLYKSNTTSAVVIGHYATALEDKNGNKASGVAIGDYSHAGGALSLAIGPFSRTADTGSVALGTSARSEGFNSFAAMRQSAAIADYSAAIGSSSWANQKASFAIGASATALGNRSFAIGSGTPQTVDGSLGAENRRSIYDGQNNTLAVGSDAFSIGTKAKTNGESAFAIGTNAQAGGFVENAEGKVILPDGTTITIPELKTVVNANSSEKANNAYALGTNTRALSNDTVAFSTNATAKGDGAIAFGVDSKSNGTGAIAFGNISNATGANAISIGWNATAKEEKVISIGAHSIAEKAGGIAIGETAKSSGNQSVTVGYNSTVSKDNATAIGSHAKVEGLGGTSVGYEANAKGNYSTAMAYKSEASGNYSLAVGANTTVSGDNSGAFGQNNRVSGTDTFVLGSNVTANTNGSVILGNHSTVAEAKAVASKEINGVTYNFAGHDSVVAGDYVSVGSDANERQIKFVAPGEISNTSTDAINGSQLYAVMTEGSWTVKASGSNKDSKVNFGDVVDFKSSDKSVTITPNFADKENSLDFTVNVDGTTITRDATTGKLSAVAAKVEKGTNIASVDAKKDTTGITTYTINADGTTASHAESSKDYLTVTAGAKDPVTNKTNYEVKLTDKALTEFKKDDDTKTGVVANPKNSEYLTVTEHTTGTEKREGDDRTYIVGLSEKAITDFTKDTHVTGGSVVYDNQGNATATLNKNDGTTAAVTGIKNNFVTTSATDADGKKATLTRNDGGTVEIDLSKTVTTAVNEATEKGFGLTAQDGQTVKKKLGEAVEVVGGNNNINTTATDGKVKVNLNNTLDLTTGGSVTIGDTKVDQNGLTINGGPNVTKSGIDAGSKKITNVADGDVSATSKDAVNGSQLYATNQNVTNLTNKVEGGFNITADNGTPDNVKLGDTIKFTDPDANIITTVSDNQIKFALNSTLSVGGKDGKDGSIGIKGQDGENGVTINGNGTVIVGKDGQPGSIGINGKDGTIGINGKDGANATMTVEKGAPGLDGASGKDGKTGEKTTRIVYTNEKGEKEEVANLNDGLRFTGNDDDTENKHKLNSLVTVRGEGVTKEQSKTFESATGNINVKADGNSILEVQLAKNLNLTNGGSVVIGNTTVNNDGLNITNGPSVTQTGINAGDKKITNVSNGTISADSKDAVNGSQLHETNQNVTNVSNNVTKLDEFVKKGFNITADNGQEDNVQLGEKITYTSTDKNIITTVTNNQIDFALNSTLSIGKAGADGKDGTIGVNGKDGSAVVLNGKDGSIGLTGPKGENGQSATANVTVKNGQPGVDGADGKTRIIYETKDKNGNPVTEEVATLNDGLKFGANTGDVHNAKLNTQVNVKGAEGNTEWNKFDAGKNIMTQINGNNITVALAKNVNLTEDGSVTIGGTNITNEGITINNGPKITNKDGSVSVANQDGSPTKITNVKAGDVNNTSTDAVNGSQLYTVQEIANAGWNLTINEGQNSSNVKPKETVDLNNKDGNIQITKDAHNVTFALNNELTIGGPGKNGADGKDGSIGVKGADGSTGVALNGKDGSIGINGKDGANANITVKNGKPGVDGVDGTTKTRIVYETKDGPEEVATLNDGLKFVGDDNKVIAKKLNQTLNVTGGADLTKLADNNIGVVNTNDGLVVKLSKDVNLTKDGSVTIGNTTLNDSGLTIANGPSVTNTGISAGNKQITNVSSGLTDANGQKTDLANATTTNAVNVGDLKDTVNNLTNATTGGFGLTGDDKNTEVKQDLGKTIQVKGKDGVTVTANVAEKALEIALAGDVSVSGKDGKDGSIGVKGTDGKDGVTINGNGTVVVGKDGAPGKIGINGKDGANATMTVEKGAPGLDGAQGKDGKDGTQTTRIVYTNETGGKEEVATLNDGLRFTGNNEVENKHKLNSLVTIIGEGVNKEQSNAFQSAAGNINVVADGNGNLTVKLAKNLNLTDSGSVTIGGTNITNEGITINNGPKITNEGGNVKVGDVNGAPVKITNVKEGDLSETSKDAVNGSQLYATNQNVTNLSNKVAQGFNITADNGTADNVQLGETITYTSSDKNIVTTVSNNTIDFKLSDAAVDKFTVKYFSVNSTVPENRLNDGAKGVNSIAIGPNATSVDQGAIALGTNSNANGNAAAALGVNSKAEGIQATAVGSQANATANGATAIGRETTASAGDATAVGSNANATKEKATALGVGSRAEDRAALAVGTNATASAQSAVAVGTQSVADKQFAVAVGMGAQATLENSVALGSESTVTAATPTSNATVGGITYTGFAGANENTNYVVSVGSAGKERQIQNVAAGRITSDSTDAINGSQLYAVADKLVKTGFNITADNSGLDAGAKEDNVKLGETVKYTSTDTNVVTTVTNNTIDFGLADNISVGGKPGKDGTPGKDGSIGVKGADGKDGVTIKPEAIVFHGVDGVNGKDGADGKDGKDGAASIKVEKGAKGLDGNDGKDGESKTRIVYEKPNGEKEEVATLNDGLKFGANNGTVHNAKLNTQVDVKGAAGNTDWTKFDAGQNVMTQIVDNTITVALAKDLTGLNSATFGTEGDSTVINKDGVTIAKKDPNDANKSNVTLTEDGLSNGGNQITNVDSGLKDKNGQPVDLKDAEGDVLNNAVNVGDLKNTAENLSTNAFGLKDKEGNEFKQNLGTTAQITGDSNINTKVVDVQNPDGTTTKALEVSLNNDLSVGKDGKAGAIGVKGQDGKDGVSIKGDDGKNGVPGEASVVVGRNGADGIDGKVGVNGKDGASVVLNGKDGSIGLTGPKGADGQPGASTNIAVKDGKQGVDGTGKDGLPGDNGETRIVYKNGDKEEQVANLNDGLIFTGNNADTLNRHKLNTVVNVVGEGVDKAASAVFKSAAGNINVKADGTDKLEIQLNRELKDLTNAKFVEYKQGDDGKEVVDNTKPSTELTNKGITITPANSENGADAKPVSLTDKGLDNGNNQIVNVDSGLKDKDGNAVELKNASGDVLNNAVNVGDLKNTAENLSTDAFGLKDKEGNEFKQNLGTTAQITGDSNINTKVVDVQNPDGTTTKALEVSLNSDLSVGKDGKAGTIGIKGQDGKDGVSIKGDNGKDGTPGEATITVGRDGKDGDDGIDGKVGVNGKDGSAVVLNGKDGSIGLNGKDGKDGLTFKSADGAQGVNGKDGENGLPGQNGTTRIVYQPTDKDGNPQGEPETVATLNDGLIFAGNNDKLNRHKLNSVVNIVGEVAQGINDKESSENFKSAAGNINVVANEKDQLEIQLNRDLKDLTSAKFVEYKPGENGGKDVVDNTKPSTEITNNGMTITPAKPADGADGEVKAPVKLTQDGLDNGNNQIVNVKSGIDGINGQPGKDGKAVESVNDLTDEQLEKVGTNAANIKDVRNATDSLINKGFNITADNSELADGAKEDNVKLGETVNYTSKDKNIITTVSDNAIDFALNNNLTIGGPGKDGKDGVDGKVGVKGADGTAGVTLNGKDGSIGLTGPKGQDGKDGASATISVKDGAKGLAGNDGKDGESKTRIVYEKPDGTTEEVATLNDGLRFVGDDGKVIDKKLNETLQISGGDTDLDDLSDDNIGVVNKDGKLMVKLARNIDLTDEGSVTIGDTYIDTNVVGVGDSALTGDSLTVGGDNSITVDGNKGTIGGLTNKTFDPNNFTSGQAATEDQLKQVYDVANSGWDIAANGNNSTNVGPKGKVSFNNEDGNIIITKETTDNNVTFALNNDLTIGGPGKDGKPGKDGAIGVKGADGTTGVTLNGKDGTIGINGKDGSNGTMTFEQGKPGVDGKDGETKTRIVYETKDKDGNPVKEEVATLNDGLKFVGDDGKVITKKLNETLSITGGEKDATKLSDANNIGVVNNNGTLTVKLAKDIDLTKDGSVTIGDTTVNNDGLTIKDGPSVTKAGINAGDKKITNVQDGEISATSKDAVNGSQLYQVQEVANAGWNLTANGKDKGNVKPGATVDLNNKDGNIIITKEGNNVTFGLNNNLTIGGKDGKDGQIGIAGKDGKDGVTIKGDGTITAGRDGKDGVDGSIGATGKDGASVVLNGKDGSIGLTGPKGADGKPGASANIAVKDGAEGVDGTNGKDGLPGENGKTRIVYETKDKDGKTVTEQVATLNDGLIFSGNNEDVKNRQKLNTEVKVKGEGVDKTASENFKSASGNINVKANGTDTLEVQLAKAIDLTEDGSVTTGDTTVNNNGLTIKDGPSVTKGGIDAKGTKITNVKDGDVTATSKDAVNGSQLYNAMQNTGWDLTVDGNVAETSEKGAQRVNNNGKVAVSGGKNIVVSRKGSTVEVATSSNPEFDSVKVGGTTISSTVAKDGVNELNIAGSKNAQTRITNVAPGVKGTDAVNVNQLKGAENRLNNRISNVDKDLRAGIAGALAAGNLYHVTQPGKSMVSAGVGAYRGQGAIAVGYSRLSDNGKVGIKFSVNSNSRGDTGAAASVGYQW</sequence>
<dbReference type="Gene3D" id="2.20.70.140">
    <property type="match status" value="6"/>
</dbReference>
<evidence type="ECO:0000313" key="17">
    <source>
        <dbReference type="EMBL" id="VEI74662.1"/>
    </source>
</evidence>
<feature type="domain" description="Trimeric autotransporter adhesin YadA-like head" evidence="14">
    <location>
        <begin position="2245"/>
        <end position="2269"/>
    </location>
</feature>
<evidence type="ECO:0000259" key="15">
    <source>
        <dbReference type="Pfam" id="PF05662"/>
    </source>
</evidence>
<evidence type="ECO:0000256" key="9">
    <source>
        <dbReference type="ARBA" id="ARBA00023136"/>
    </source>
</evidence>
<feature type="domain" description="Trimeric autotransporter adhesin YadA-like head" evidence="14">
    <location>
        <begin position="2331"/>
        <end position="2355"/>
    </location>
</feature>
<feature type="domain" description="Trimeric autotransporter adhesin YadA-like head" evidence="14">
    <location>
        <begin position="393"/>
        <end position="419"/>
    </location>
</feature>
<protein>
    <submittedName>
        <fullName evidence="17">Haemagglutinin</fullName>
    </submittedName>
</protein>
<comment type="subcellular location">
    <subcellularLocation>
        <location evidence="2">Cell outer membrane</location>
    </subcellularLocation>
    <subcellularLocation>
        <location evidence="1">Cell surface</location>
    </subcellularLocation>
</comment>
<reference evidence="17" key="1">
    <citation type="submission" date="2018-12" db="EMBL/GenBank/DDBJ databases">
        <authorList>
            <consortium name="Pathogen Informatics"/>
        </authorList>
    </citation>
    <scope>NUCLEOTIDE SEQUENCE [LARGE SCALE GENOMIC DNA]</scope>
    <source>
        <strain evidence="17">NCTC10643</strain>
    </source>
</reference>
<name>A0A448T3Z2_MANHA</name>
<proteinExistence type="inferred from homology"/>
<feature type="domain" description="Trimeric autotransporter adhesin YadA-like C-terminal membrane anchor" evidence="13">
    <location>
        <begin position="4462"/>
        <end position="4520"/>
    </location>
</feature>
<feature type="transmembrane region" description="Helical" evidence="12">
    <location>
        <begin position="41"/>
        <end position="61"/>
    </location>
</feature>
<evidence type="ECO:0000313" key="18">
    <source>
        <dbReference type="Proteomes" id="UP000271188"/>
    </source>
</evidence>
<keyword evidence="5" id="KW-1134">Transmembrane beta strand</keyword>
<dbReference type="EMBL" id="LR134495">
    <property type="protein sequence ID" value="VEI74662.1"/>
    <property type="molecule type" value="Genomic_DNA"/>
</dbReference>
<keyword evidence="7" id="KW-0732">Signal</keyword>
<dbReference type="InterPro" id="IPR008640">
    <property type="entry name" value="Adhesin_Head_dom"/>
</dbReference>
<feature type="compositionally biased region" description="Basic and acidic residues" evidence="11">
    <location>
        <begin position="2529"/>
        <end position="2564"/>
    </location>
</feature>
<dbReference type="Pfam" id="PF05658">
    <property type="entry name" value="YadA_head"/>
    <property type="match status" value="13"/>
</dbReference>
<dbReference type="Gene3D" id="1.20.5.170">
    <property type="match status" value="5"/>
</dbReference>
<feature type="domain" description="Trimeric autotransporter adhesin YadA-like stalk" evidence="15">
    <location>
        <begin position="4409"/>
        <end position="4447"/>
    </location>
</feature>
<feature type="region of interest" description="Disordered" evidence="11">
    <location>
        <begin position="2682"/>
        <end position="2702"/>
    </location>
</feature>
<feature type="domain" description="Trimeric autotransporter adhesin YadA-like stalk" evidence="15">
    <location>
        <begin position="3986"/>
        <end position="4030"/>
    </location>
</feature>
<feature type="domain" description="Trimeric autotransporter adhesin YadA-like stalk" evidence="15">
    <location>
        <begin position="1544"/>
        <end position="1587"/>
    </location>
</feature>
<dbReference type="InterPro" id="IPR024973">
    <property type="entry name" value="ESPR"/>
</dbReference>
<dbReference type="Gene3D" id="2.150.10.10">
    <property type="entry name" value="Serralysin-like metalloprotease, C-terminal"/>
    <property type="match status" value="7"/>
</dbReference>
<feature type="region of interest" description="Disordered" evidence="11">
    <location>
        <begin position="4149"/>
        <end position="4168"/>
    </location>
</feature>
<feature type="domain" description="Trimeric autotransporter adhesin YadA-like head" evidence="14">
    <location>
        <begin position="275"/>
        <end position="301"/>
    </location>
</feature>
<evidence type="ECO:0000259" key="13">
    <source>
        <dbReference type="Pfam" id="PF03895"/>
    </source>
</evidence>
<feature type="domain" description="Trimeric autotransporter adhesin YadA-like stalk" evidence="15">
    <location>
        <begin position="2095"/>
        <end position="2134"/>
    </location>
</feature>
<feature type="domain" description="Trimeric autotransporter adhesin YadA-like head" evidence="14">
    <location>
        <begin position="2306"/>
        <end position="2327"/>
    </location>
</feature>
<feature type="domain" description="ESPR" evidence="16">
    <location>
        <begin position="1"/>
        <end position="44"/>
    </location>
</feature>
<evidence type="ECO:0000256" key="8">
    <source>
        <dbReference type="ARBA" id="ARBA00022927"/>
    </source>
</evidence>
<comment type="similarity">
    <text evidence="3">Belongs to the autotransporter-2 (AT-2) (TC 1.B.40) family.</text>
</comment>
<dbReference type="SUPFAM" id="SSF54523">
    <property type="entry name" value="Pili subunits"/>
    <property type="match status" value="1"/>
</dbReference>
<evidence type="ECO:0000256" key="11">
    <source>
        <dbReference type="SAM" id="MobiDB-lite"/>
    </source>
</evidence>
<evidence type="ECO:0000259" key="16">
    <source>
        <dbReference type="Pfam" id="PF13018"/>
    </source>
</evidence>
<evidence type="ECO:0000256" key="5">
    <source>
        <dbReference type="ARBA" id="ARBA00022452"/>
    </source>
</evidence>
<keyword evidence="9 12" id="KW-0472">Membrane</keyword>
<evidence type="ECO:0000256" key="7">
    <source>
        <dbReference type="ARBA" id="ARBA00022729"/>
    </source>
</evidence>
<dbReference type="Gene3D" id="3.30.1300.30">
    <property type="entry name" value="GSPII I/J protein-like"/>
    <property type="match status" value="1"/>
</dbReference>
<dbReference type="GO" id="GO:0009986">
    <property type="term" value="C:cell surface"/>
    <property type="evidence" value="ECO:0007669"/>
    <property type="project" value="UniProtKB-SubCell"/>
</dbReference>
<feature type="domain" description="Trimeric autotransporter adhesin YadA-like stalk" evidence="15">
    <location>
        <begin position="2397"/>
        <end position="2440"/>
    </location>
</feature>